<gene>
    <name evidence="1" type="ORF">THOM_0913</name>
</gene>
<accession>L7JZD0</accession>
<proteinExistence type="predicted"/>
<dbReference type="VEuPathDB" id="MicrosporidiaDB:THOM_0913"/>
<name>L7JZD0_TRAHO</name>
<dbReference type="InParanoid" id="L7JZD0"/>
<sequence length="136" mass="16086">MFGVDLNFANRVNQHNRNEVDDIVELSCKPLVEKEIAFAPIYPYEESIVEERREFREPVLESIKVNLQVDNEPINETCEYPKGNIVKICSFIYENRNLANKSDEIKNLAKEVEEEMLRNVSEHEKKYFERVLPSFF</sequence>
<dbReference type="HOGENOM" id="CLU_1876887_0_0_1"/>
<protein>
    <submittedName>
        <fullName evidence="1">Uncharacterized protein</fullName>
    </submittedName>
</protein>
<dbReference type="Proteomes" id="UP000011185">
    <property type="component" value="Unassembled WGS sequence"/>
</dbReference>
<reference evidence="1 2" key="1">
    <citation type="journal article" date="2012" name="PLoS Pathog.">
        <title>The genome of the obligate intracellular parasite Trachipleistophora hominis: new insights into microsporidian genome dynamics and reductive evolution.</title>
        <authorList>
            <person name="Heinz E."/>
            <person name="Williams T.A."/>
            <person name="Nakjang S."/>
            <person name="Noel C.J."/>
            <person name="Swan D.C."/>
            <person name="Goldberg A.V."/>
            <person name="Harris S.R."/>
            <person name="Weinmaier T."/>
            <person name="Markert S."/>
            <person name="Becher D."/>
            <person name="Bernhardt J."/>
            <person name="Dagan T."/>
            <person name="Hacker C."/>
            <person name="Lucocq J.M."/>
            <person name="Schweder T."/>
            <person name="Rattei T."/>
            <person name="Hall N."/>
            <person name="Hirt R.P."/>
            <person name="Embley T.M."/>
        </authorList>
    </citation>
    <scope>NUCLEOTIDE SEQUENCE [LARGE SCALE GENOMIC DNA]</scope>
</reference>
<evidence type="ECO:0000313" key="1">
    <source>
        <dbReference type="EMBL" id="ELQ76117.1"/>
    </source>
</evidence>
<organism evidence="1 2">
    <name type="scientific">Trachipleistophora hominis</name>
    <name type="common">Microsporidian parasite</name>
    <dbReference type="NCBI Taxonomy" id="72359"/>
    <lineage>
        <taxon>Eukaryota</taxon>
        <taxon>Fungi</taxon>
        <taxon>Fungi incertae sedis</taxon>
        <taxon>Microsporidia</taxon>
        <taxon>Pleistophoridae</taxon>
        <taxon>Trachipleistophora</taxon>
    </lineage>
</organism>
<dbReference type="EMBL" id="JH993873">
    <property type="protein sequence ID" value="ELQ76117.1"/>
    <property type="molecule type" value="Genomic_DNA"/>
</dbReference>
<dbReference type="AlphaFoldDB" id="L7JZD0"/>
<keyword evidence="2" id="KW-1185">Reference proteome</keyword>
<evidence type="ECO:0000313" key="2">
    <source>
        <dbReference type="Proteomes" id="UP000011185"/>
    </source>
</evidence>